<sequence length="164" mass="18075">MHLLAQIFSAIITIILSKLIHKFIWAPRKIQLHFLKQGITGPGHHPVVGNTSEIASLISKALSKPIPLIHDILHRAIPFYHLWSGVYGKTFVYWFGSTPRLAVSDPGLVKEVLTNGSGAFEKIGGNPSTRLLVGGGLGRLMEISGLLHRRIANQAFKSYFVSFI</sequence>
<dbReference type="InterPro" id="IPR036396">
    <property type="entry name" value="Cyt_P450_sf"/>
</dbReference>
<dbReference type="Gramene" id="Kaladp0082s0021.1.v1.1">
    <property type="protein sequence ID" value="Kaladp0082s0021.1.v1.1.CDS.1"/>
    <property type="gene ID" value="Kaladp0082s0021.v1.1"/>
</dbReference>
<proteinExistence type="inferred from homology"/>
<dbReference type="GO" id="GO:0016705">
    <property type="term" value="F:oxidoreductase activity, acting on paired donors, with incorporation or reduction of molecular oxygen"/>
    <property type="evidence" value="ECO:0007669"/>
    <property type="project" value="InterPro"/>
</dbReference>
<evidence type="ECO:0000256" key="6">
    <source>
        <dbReference type="ARBA" id="ARBA00022989"/>
    </source>
</evidence>
<dbReference type="PANTHER" id="PTHR24282:SF211">
    <property type="entry name" value="CYTOCHROME P450-RELATED"/>
    <property type="match status" value="1"/>
</dbReference>
<evidence type="ECO:0000256" key="2">
    <source>
        <dbReference type="ARBA" id="ARBA00010617"/>
    </source>
</evidence>
<evidence type="ECO:0000313" key="12">
    <source>
        <dbReference type="EnsemblPlants" id="Kaladp0082s0021.1.v1.1.CDS.1"/>
    </source>
</evidence>
<dbReference type="Proteomes" id="UP000594263">
    <property type="component" value="Unplaced"/>
</dbReference>
<comment type="similarity">
    <text evidence="2">Belongs to the cytochrome P450 family.</text>
</comment>
<feature type="transmembrane region" description="Helical" evidence="11">
    <location>
        <begin position="6"/>
        <end position="25"/>
    </location>
</feature>
<dbReference type="GO" id="GO:0020037">
    <property type="term" value="F:heme binding"/>
    <property type="evidence" value="ECO:0007669"/>
    <property type="project" value="InterPro"/>
</dbReference>
<evidence type="ECO:0000256" key="8">
    <source>
        <dbReference type="ARBA" id="ARBA00023004"/>
    </source>
</evidence>
<dbReference type="OMA" id="FIWAPRK"/>
<keyword evidence="9" id="KW-0503">Monooxygenase</keyword>
<evidence type="ECO:0000256" key="4">
    <source>
        <dbReference type="ARBA" id="ARBA00022692"/>
    </source>
</evidence>
<organism evidence="12 13">
    <name type="scientific">Kalanchoe fedtschenkoi</name>
    <name type="common">Lavender scallops</name>
    <name type="synonym">South American air plant</name>
    <dbReference type="NCBI Taxonomy" id="63787"/>
    <lineage>
        <taxon>Eukaryota</taxon>
        <taxon>Viridiplantae</taxon>
        <taxon>Streptophyta</taxon>
        <taxon>Embryophyta</taxon>
        <taxon>Tracheophyta</taxon>
        <taxon>Spermatophyta</taxon>
        <taxon>Magnoliopsida</taxon>
        <taxon>eudicotyledons</taxon>
        <taxon>Gunneridae</taxon>
        <taxon>Pentapetalae</taxon>
        <taxon>Saxifragales</taxon>
        <taxon>Crassulaceae</taxon>
        <taxon>Kalanchoe</taxon>
    </lineage>
</organism>
<keyword evidence="4 11" id="KW-0812">Transmembrane</keyword>
<dbReference type="GO" id="GO:0005506">
    <property type="term" value="F:iron ion binding"/>
    <property type="evidence" value="ECO:0007669"/>
    <property type="project" value="InterPro"/>
</dbReference>
<evidence type="ECO:0000313" key="13">
    <source>
        <dbReference type="Proteomes" id="UP000594263"/>
    </source>
</evidence>
<evidence type="ECO:0000256" key="10">
    <source>
        <dbReference type="ARBA" id="ARBA00023136"/>
    </source>
</evidence>
<dbReference type="EnsemblPlants" id="Kaladp0082s0021.1.v1.1">
    <property type="protein sequence ID" value="Kaladp0082s0021.1.v1.1.CDS.1"/>
    <property type="gene ID" value="Kaladp0082s0021.v1.1"/>
</dbReference>
<reference evidence="12" key="1">
    <citation type="submission" date="2021-01" db="UniProtKB">
        <authorList>
            <consortium name="EnsemblPlants"/>
        </authorList>
    </citation>
    <scope>IDENTIFICATION</scope>
</reference>
<evidence type="ECO:0008006" key="14">
    <source>
        <dbReference type="Google" id="ProtNLM"/>
    </source>
</evidence>
<keyword evidence="10 11" id="KW-0472">Membrane</keyword>
<dbReference type="PANTHER" id="PTHR24282">
    <property type="entry name" value="CYTOCHROME P450 FAMILY MEMBER"/>
    <property type="match status" value="1"/>
</dbReference>
<keyword evidence="8" id="KW-0408">Iron</keyword>
<dbReference type="SUPFAM" id="SSF48264">
    <property type="entry name" value="Cytochrome P450"/>
    <property type="match status" value="1"/>
</dbReference>
<dbReference type="GO" id="GO:0016020">
    <property type="term" value="C:membrane"/>
    <property type="evidence" value="ECO:0007669"/>
    <property type="project" value="UniProtKB-SubCell"/>
</dbReference>
<evidence type="ECO:0000256" key="1">
    <source>
        <dbReference type="ARBA" id="ARBA00004370"/>
    </source>
</evidence>
<evidence type="ECO:0000256" key="11">
    <source>
        <dbReference type="SAM" id="Phobius"/>
    </source>
</evidence>
<keyword evidence="13" id="KW-1185">Reference proteome</keyword>
<keyword evidence="7" id="KW-0560">Oxidoreductase</keyword>
<evidence type="ECO:0000256" key="9">
    <source>
        <dbReference type="ARBA" id="ARBA00023033"/>
    </source>
</evidence>
<evidence type="ECO:0000256" key="7">
    <source>
        <dbReference type="ARBA" id="ARBA00023002"/>
    </source>
</evidence>
<evidence type="ECO:0000256" key="5">
    <source>
        <dbReference type="ARBA" id="ARBA00022723"/>
    </source>
</evidence>
<keyword evidence="3" id="KW-0349">Heme</keyword>
<comment type="subcellular location">
    <subcellularLocation>
        <location evidence="1">Membrane</location>
    </subcellularLocation>
</comment>
<keyword evidence="5" id="KW-0479">Metal-binding</keyword>
<accession>A0A7N0URX6</accession>
<name>A0A7N0URX6_KALFE</name>
<dbReference type="GO" id="GO:0004497">
    <property type="term" value="F:monooxygenase activity"/>
    <property type="evidence" value="ECO:0007669"/>
    <property type="project" value="UniProtKB-KW"/>
</dbReference>
<evidence type="ECO:0000256" key="3">
    <source>
        <dbReference type="ARBA" id="ARBA00022617"/>
    </source>
</evidence>
<keyword evidence="6 11" id="KW-1133">Transmembrane helix</keyword>
<dbReference type="AlphaFoldDB" id="A0A7N0URX6"/>
<dbReference type="Gene3D" id="1.10.630.10">
    <property type="entry name" value="Cytochrome P450"/>
    <property type="match status" value="1"/>
</dbReference>
<dbReference type="InterPro" id="IPR050665">
    <property type="entry name" value="Cytochrome_P450_Monooxygen"/>
</dbReference>
<protein>
    <recommendedName>
        <fullName evidence="14">Cytochrome P450</fullName>
    </recommendedName>
</protein>